<dbReference type="InterPro" id="IPR007396">
    <property type="entry name" value="TR_PAI2-type"/>
</dbReference>
<dbReference type="PIRSF" id="PIRSF010372">
    <property type="entry name" value="PaiB"/>
    <property type="match status" value="1"/>
</dbReference>
<evidence type="ECO:0000313" key="2">
    <source>
        <dbReference type="Proteomes" id="UP001596170"/>
    </source>
</evidence>
<protein>
    <submittedName>
        <fullName evidence="1">FMN-binding negative transcriptional regulator</fullName>
    </submittedName>
</protein>
<dbReference type="PANTHER" id="PTHR35802">
    <property type="entry name" value="PROTEASE SYNTHASE AND SPORULATION PROTEIN PAI 2"/>
    <property type="match status" value="1"/>
</dbReference>
<dbReference type="Gene3D" id="2.30.110.10">
    <property type="entry name" value="Electron Transport, Fmn-binding Protein, Chain A"/>
    <property type="match status" value="1"/>
</dbReference>
<dbReference type="SUPFAM" id="SSF50475">
    <property type="entry name" value="FMN-binding split barrel"/>
    <property type="match status" value="1"/>
</dbReference>
<dbReference type="Proteomes" id="UP001596170">
    <property type="component" value="Unassembled WGS sequence"/>
</dbReference>
<organism evidence="1 2">
    <name type="scientific">Paenisporosarcina macmurdoensis</name>
    <dbReference type="NCBI Taxonomy" id="212659"/>
    <lineage>
        <taxon>Bacteria</taxon>
        <taxon>Bacillati</taxon>
        <taxon>Bacillota</taxon>
        <taxon>Bacilli</taxon>
        <taxon>Bacillales</taxon>
        <taxon>Caryophanaceae</taxon>
        <taxon>Paenisporosarcina</taxon>
    </lineage>
</organism>
<dbReference type="Pfam" id="PF04299">
    <property type="entry name" value="FMN_bind_2"/>
    <property type="match status" value="1"/>
</dbReference>
<name>A0ABW1LCP7_9BACL</name>
<dbReference type="PANTHER" id="PTHR35802:SF1">
    <property type="entry name" value="PROTEASE SYNTHASE AND SPORULATION PROTEIN PAI 2"/>
    <property type="match status" value="1"/>
</dbReference>
<dbReference type="EMBL" id="JBHSRI010000038">
    <property type="protein sequence ID" value="MFC6041259.1"/>
    <property type="molecule type" value="Genomic_DNA"/>
</dbReference>
<reference evidence="2" key="1">
    <citation type="journal article" date="2019" name="Int. J. Syst. Evol. Microbiol.">
        <title>The Global Catalogue of Microorganisms (GCM) 10K type strain sequencing project: providing services to taxonomists for standard genome sequencing and annotation.</title>
        <authorList>
            <consortium name="The Broad Institute Genomics Platform"/>
            <consortium name="The Broad Institute Genome Sequencing Center for Infectious Disease"/>
            <person name="Wu L."/>
            <person name="Ma J."/>
        </authorList>
    </citation>
    <scope>NUCLEOTIDE SEQUENCE [LARGE SCALE GENOMIC DNA]</scope>
    <source>
        <strain evidence="2">CCUG 54527</strain>
    </source>
</reference>
<dbReference type="RefSeq" id="WP_377736407.1">
    <property type="nucleotide sequence ID" value="NZ_JBHSRI010000038.1"/>
</dbReference>
<comment type="caution">
    <text evidence="1">The sequence shown here is derived from an EMBL/GenBank/DDBJ whole genome shotgun (WGS) entry which is preliminary data.</text>
</comment>
<accession>A0ABW1LCP7</accession>
<keyword evidence="2" id="KW-1185">Reference proteome</keyword>
<dbReference type="InterPro" id="IPR012349">
    <property type="entry name" value="Split_barrel_FMN-bd"/>
</dbReference>
<evidence type="ECO:0000313" key="1">
    <source>
        <dbReference type="EMBL" id="MFC6041259.1"/>
    </source>
</evidence>
<proteinExistence type="predicted"/>
<gene>
    <name evidence="1" type="ORF">ACFPYN_17780</name>
</gene>
<sequence>MYIPSYFELKSEREMHEVIRDHGFATITSLHNGSLTATHLPLLLSKDKKELVGHFSKGNQQWKDISGQEVLVVFQGPHCYISPSWYENQDTVPTWNYVTVHVNGKVQLLDDEDPRLWQSMVNLTTKYEQPNSQYDLHIVDPTYIKALSKGVIGFTISIDNIEGKAKLSQNHSKERVERVIAELSKKSNSNEQEIAKWMSKKSLPITLEVQKNGD</sequence>